<evidence type="ECO:0000313" key="9">
    <source>
        <dbReference type="Proteomes" id="UP000019116"/>
    </source>
</evidence>
<keyword evidence="5" id="KW-0539">Nucleus</keyword>
<dbReference type="SUPFAM" id="SSF55455">
    <property type="entry name" value="SRF-like"/>
    <property type="match status" value="1"/>
</dbReference>
<dbReference type="GO" id="GO:0046983">
    <property type="term" value="F:protein dimerization activity"/>
    <property type="evidence" value="ECO:0007669"/>
    <property type="project" value="InterPro"/>
</dbReference>
<dbReference type="PROSITE" id="PS50066">
    <property type="entry name" value="MADS_BOX_2"/>
    <property type="match status" value="1"/>
</dbReference>
<reference evidence="8" key="2">
    <citation type="submission" date="2018-10" db="UniProtKB">
        <authorList>
            <consortium name="EnsemblPlants"/>
        </authorList>
    </citation>
    <scope>IDENTIFICATION</scope>
</reference>
<proteinExistence type="predicted"/>
<dbReference type="PRINTS" id="PR00404">
    <property type="entry name" value="MADSDOMAIN"/>
</dbReference>
<dbReference type="STRING" id="4565.A0A3B6ESZ0"/>
<keyword evidence="6" id="KW-0175">Coiled coil</keyword>
<dbReference type="GeneID" id="123059662"/>
<dbReference type="Gene3D" id="3.40.1810.10">
    <property type="entry name" value="Transcription factor, MADS-box"/>
    <property type="match status" value="1"/>
</dbReference>
<dbReference type="PANTHER" id="PTHR11945:SF612">
    <property type="entry name" value="MADS-BOX DOMAIN-CONTAINING PROTEIN"/>
    <property type="match status" value="1"/>
</dbReference>
<dbReference type="InterPro" id="IPR002100">
    <property type="entry name" value="TF_MADSbox"/>
</dbReference>
<comment type="subcellular location">
    <subcellularLocation>
        <location evidence="1">Nucleus</location>
    </subcellularLocation>
</comment>
<dbReference type="OMA" id="QQWLMAM"/>
<feature type="domain" description="MADS-box" evidence="7">
    <location>
        <begin position="10"/>
        <end position="70"/>
    </location>
</feature>
<evidence type="ECO:0000256" key="5">
    <source>
        <dbReference type="ARBA" id="ARBA00023242"/>
    </source>
</evidence>
<evidence type="ECO:0000259" key="7">
    <source>
        <dbReference type="PROSITE" id="PS50066"/>
    </source>
</evidence>
<name>A0A3B6ESZ0_WHEAT</name>
<dbReference type="GO" id="GO:0005634">
    <property type="term" value="C:nucleus"/>
    <property type="evidence" value="ECO:0007669"/>
    <property type="project" value="UniProtKB-SubCell"/>
</dbReference>
<dbReference type="SMR" id="A0A3B6ESZ0"/>
<dbReference type="RefSeq" id="XP_044338108.1">
    <property type="nucleotide sequence ID" value="XM_044482173.1"/>
</dbReference>
<dbReference type="PANTHER" id="PTHR11945">
    <property type="entry name" value="MADS BOX PROTEIN"/>
    <property type="match status" value="1"/>
</dbReference>
<keyword evidence="4" id="KW-0804">Transcription</keyword>
<evidence type="ECO:0000313" key="8">
    <source>
        <dbReference type="EnsemblPlants" id="TraesCS3A02G527400.1.cds1"/>
    </source>
</evidence>
<reference evidence="8" key="1">
    <citation type="submission" date="2018-08" db="EMBL/GenBank/DDBJ databases">
        <authorList>
            <person name="Rossello M."/>
        </authorList>
    </citation>
    <scope>NUCLEOTIDE SEQUENCE [LARGE SCALE GENOMIC DNA]</scope>
    <source>
        <strain evidence="8">cv. Chinese Spring</strain>
    </source>
</reference>
<dbReference type="InterPro" id="IPR036879">
    <property type="entry name" value="TF_MADSbox_sf"/>
</dbReference>
<dbReference type="Gramene" id="TraesCS3A03G1247900.1">
    <property type="protein sequence ID" value="TraesCS3A03G1247900.1.CDS1"/>
    <property type="gene ID" value="TraesCS3A03G1247900"/>
</dbReference>
<gene>
    <name evidence="8" type="primary">LOC123059662</name>
</gene>
<organism evidence="8">
    <name type="scientific">Triticum aestivum</name>
    <name type="common">Wheat</name>
    <dbReference type="NCBI Taxonomy" id="4565"/>
    <lineage>
        <taxon>Eukaryota</taxon>
        <taxon>Viridiplantae</taxon>
        <taxon>Streptophyta</taxon>
        <taxon>Embryophyta</taxon>
        <taxon>Tracheophyta</taxon>
        <taxon>Spermatophyta</taxon>
        <taxon>Magnoliopsida</taxon>
        <taxon>Liliopsida</taxon>
        <taxon>Poales</taxon>
        <taxon>Poaceae</taxon>
        <taxon>BOP clade</taxon>
        <taxon>Pooideae</taxon>
        <taxon>Triticodae</taxon>
        <taxon>Triticeae</taxon>
        <taxon>Triticinae</taxon>
        <taxon>Triticum</taxon>
    </lineage>
</organism>
<dbReference type="Gramene" id="TraesPARA_EIv1.0_0891890.1">
    <property type="protein sequence ID" value="TraesPARA_EIv1.0_0891890.1.CDS1"/>
    <property type="gene ID" value="TraesPARA_EIv1.0_0891890"/>
</dbReference>
<evidence type="ECO:0000256" key="4">
    <source>
        <dbReference type="ARBA" id="ARBA00023163"/>
    </source>
</evidence>
<keyword evidence="2" id="KW-0805">Transcription regulation</keyword>
<protein>
    <recommendedName>
        <fullName evidence="7">MADS-box domain-containing protein</fullName>
    </recommendedName>
</protein>
<keyword evidence="9" id="KW-1185">Reference proteome</keyword>
<evidence type="ECO:0000256" key="3">
    <source>
        <dbReference type="ARBA" id="ARBA00023125"/>
    </source>
</evidence>
<dbReference type="GO" id="GO:0000978">
    <property type="term" value="F:RNA polymerase II cis-regulatory region sequence-specific DNA binding"/>
    <property type="evidence" value="ECO:0000318"/>
    <property type="project" value="GO_Central"/>
</dbReference>
<accession>A0A3B6ESZ0</accession>
<dbReference type="GO" id="GO:0006357">
    <property type="term" value="P:regulation of transcription by RNA polymerase II"/>
    <property type="evidence" value="ECO:0000318"/>
    <property type="project" value="GO_Central"/>
</dbReference>
<evidence type="ECO:0000256" key="1">
    <source>
        <dbReference type="ARBA" id="ARBA00004123"/>
    </source>
</evidence>
<dbReference type="SMART" id="SM00432">
    <property type="entry name" value="MADS"/>
    <property type="match status" value="1"/>
</dbReference>
<sequence>MAAPNQRGGSGRKKTVLRRIEQEDARHVSYAKRRAGLFNKASELAVLTRAQVAALAFSPGGKAFTFGHPSVDSVVERFLAGEGLGACPRAQGAANDRFLAAEGAGAGAGAGEGATDEDNVKRLAQKLAEMRAELTEVKKQKKRIDKAMAKERAAGDQIAAWVDPKVRDMGDDDMAAFFATLLKVKTDVSHRANQVLLDFSRKVEITRLPPAQIFGGSIFEIGSSSGSAHAGMEFQFLVPPPQGQGFEAGMDMHQMVMAALPPPQGFPSAIDMQVQQQMVMEMPPAQVLAAGSMDMQQQIVMEMPPAQVIAAGVDMQEMPPAQVVAAGMDMQEMPPPPGFAAGIDIMEQMQMMIGQPPSFEAGMETEFQQCLMAMPPPEFPAGLEMAQQVLEPNAEEEEI</sequence>
<dbReference type="OrthoDB" id="778914at2759"/>
<evidence type="ECO:0000256" key="6">
    <source>
        <dbReference type="SAM" id="Coils"/>
    </source>
</evidence>
<dbReference type="AlphaFoldDB" id="A0A3B6ESZ0"/>
<dbReference type="GO" id="GO:0000981">
    <property type="term" value="F:DNA-binding transcription factor activity, RNA polymerase II-specific"/>
    <property type="evidence" value="ECO:0000318"/>
    <property type="project" value="GO_Central"/>
</dbReference>
<dbReference type="Gramene" id="TraesNOR3A03G01548040.1">
    <property type="protein sequence ID" value="TraesNOR3A03G01548040.1.CDS1"/>
    <property type="gene ID" value="TraesNOR3A03G01548040"/>
</dbReference>
<dbReference type="Gramene" id="TraesCS3A02G527400.1">
    <property type="protein sequence ID" value="TraesCS3A02G527400.1.cds1"/>
    <property type="gene ID" value="TraesCS3A02G527400"/>
</dbReference>
<evidence type="ECO:0000256" key="2">
    <source>
        <dbReference type="ARBA" id="ARBA00023015"/>
    </source>
</evidence>
<dbReference type="Pfam" id="PF00319">
    <property type="entry name" value="SRF-TF"/>
    <property type="match status" value="1"/>
</dbReference>
<feature type="coiled-coil region" evidence="6">
    <location>
        <begin position="120"/>
        <end position="150"/>
    </location>
</feature>
<keyword evidence="3" id="KW-0238">DNA-binding</keyword>
<dbReference type="EnsemblPlants" id="TraesCS3A02G527400.1">
    <property type="protein sequence ID" value="TraesCS3A02G527400.1.cds1"/>
    <property type="gene ID" value="TraesCS3A02G527400"/>
</dbReference>
<dbReference type="Proteomes" id="UP000019116">
    <property type="component" value="Chromosome 3A"/>
</dbReference>